<feature type="domain" description="Spt6 SH2" evidence="2">
    <location>
        <begin position="25"/>
        <end position="126"/>
    </location>
</feature>
<dbReference type="Pfam" id="PF14633">
    <property type="entry name" value="SH2_2"/>
    <property type="match status" value="1"/>
</dbReference>
<proteinExistence type="predicted"/>
<dbReference type="EMBL" id="OA882069">
    <property type="protein sequence ID" value="CAD7272465.1"/>
    <property type="molecule type" value="Genomic_DNA"/>
</dbReference>
<reference evidence="3" key="1">
    <citation type="submission" date="2020-11" db="EMBL/GenBank/DDBJ databases">
        <authorList>
            <person name="Tran Van P."/>
        </authorList>
    </citation>
    <scope>NUCLEOTIDE SEQUENCE</scope>
</reference>
<sequence length="160" mass="18538">MSDSRRFDEASVAKRRSFTRRLRALVVKIAEMALRKLEADECASAESSRGPEATSVFSPVWKFEEQQYADAQVNAENQKNEEAWRRLSWLSAEERDNELNELAVQHVYDVPKKCDEFWTQYGFRDAEWGRCSGLEGRAVSRGLRPRPQQSPPRAQHIYSL</sequence>
<keyword evidence="4" id="KW-1185">Reference proteome</keyword>
<dbReference type="InterPro" id="IPR035420">
    <property type="entry name" value="Spt6_SH2"/>
</dbReference>
<evidence type="ECO:0000259" key="2">
    <source>
        <dbReference type="Pfam" id="PF14633"/>
    </source>
</evidence>
<feature type="region of interest" description="Disordered" evidence="1">
    <location>
        <begin position="140"/>
        <end position="160"/>
    </location>
</feature>
<gene>
    <name evidence="3" type="ORF">NMOB1V02_LOCUS394</name>
</gene>
<dbReference type="EMBL" id="CAJPEX010000032">
    <property type="protein sequence ID" value="CAG0912617.1"/>
    <property type="molecule type" value="Genomic_DNA"/>
</dbReference>
<protein>
    <recommendedName>
        <fullName evidence="2">Spt6 SH2 domain-containing protein</fullName>
    </recommendedName>
</protein>
<dbReference type="Proteomes" id="UP000678499">
    <property type="component" value="Unassembled WGS sequence"/>
</dbReference>
<evidence type="ECO:0000313" key="3">
    <source>
        <dbReference type="EMBL" id="CAD7272465.1"/>
    </source>
</evidence>
<organism evidence="3">
    <name type="scientific">Notodromas monacha</name>
    <dbReference type="NCBI Taxonomy" id="399045"/>
    <lineage>
        <taxon>Eukaryota</taxon>
        <taxon>Metazoa</taxon>
        <taxon>Ecdysozoa</taxon>
        <taxon>Arthropoda</taxon>
        <taxon>Crustacea</taxon>
        <taxon>Oligostraca</taxon>
        <taxon>Ostracoda</taxon>
        <taxon>Podocopa</taxon>
        <taxon>Podocopida</taxon>
        <taxon>Cypridocopina</taxon>
        <taxon>Cypridoidea</taxon>
        <taxon>Cyprididae</taxon>
        <taxon>Notodromas</taxon>
    </lineage>
</organism>
<accession>A0A7R9BEE4</accession>
<name>A0A7R9BEE4_9CRUS</name>
<evidence type="ECO:0000313" key="4">
    <source>
        <dbReference type="Proteomes" id="UP000678499"/>
    </source>
</evidence>
<feature type="compositionally biased region" description="Low complexity" evidence="1">
    <location>
        <begin position="145"/>
        <end position="160"/>
    </location>
</feature>
<evidence type="ECO:0000256" key="1">
    <source>
        <dbReference type="SAM" id="MobiDB-lite"/>
    </source>
</evidence>
<dbReference type="AlphaFoldDB" id="A0A7R9BEE4"/>